<reference evidence="3" key="1">
    <citation type="submission" date="2016-10" db="EMBL/GenBank/DDBJ databases">
        <authorList>
            <person name="Varghese N."/>
            <person name="Submissions S."/>
        </authorList>
    </citation>
    <scope>NUCLEOTIDE SEQUENCE [LARGE SCALE GENOMIC DNA]</scope>
    <source>
        <strain evidence="3">DSM 23664</strain>
    </source>
</reference>
<feature type="signal peptide" evidence="1">
    <location>
        <begin position="1"/>
        <end position="27"/>
    </location>
</feature>
<dbReference type="AlphaFoldDB" id="A0A1I1KFM0"/>
<dbReference type="OrthoDB" id="3010372at2"/>
<name>A0A1I1KFM0_9LACT</name>
<keyword evidence="1" id="KW-0732">Signal</keyword>
<feature type="chain" id="PRO_5011475336" description="DUF5626 domain-containing protein" evidence="1">
    <location>
        <begin position="28"/>
        <end position="200"/>
    </location>
</feature>
<sequence length="200" mass="21522">MSINKMLIGSTAALLLASGFITTTASASETLVENNLPKESSKGIKLPSDMKTGDIHEEIVDVSGDEDITYTVTKTDENVPRSLSNSVSIMADQVSGPQTVPVSGTASFKVEADYGVSRVSFYLTTRSGLIDTVYSPDYFFLSAVNSDTLELVNGRLAIYTVRTAFEFAWFTGPSWTAGIRARIVSAGTSQNINTLYTEAF</sequence>
<evidence type="ECO:0000313" key="2">
    <source>
        <dbReference type="EMBL" id="SFC59764.1"/>
    </source>
</evidence>
<dbReference type="EMBL" id="FOLT01000012">
    <property type="protein sequence ID" value="SFC59764.1"/>
    <property type="molecule type" value="Genomic_DNA"/>
</dbReference>
<organism evidence="2 3">
    <name type="scientific">Alkalibacterium subtropicum</name>
    <dbReference type="NCBI Taxonomy" id="753702"/>
    <lineage>
        <taxon>Bacteria</taxon>
        <taxon>Bacillati</taxon>
        <taxon>Bacillota</taxon>
        <taxon>Bacilli</taxon>
        <taxon>Lactobacillales</taxon>
        <taxon>Carnobacteriaceae</taxon>
        <taxon>Alkalibacterium</taxon>
    </lineage>
</organism>
<protein>
    <recommendedName>
        <fullName evidence="4">DUF5626 domain-containing protein</fullName>
    </recommendedName>
</protein>
<proteinExistence type="predicted"/>
<accession>A0A1I1KFM0</accession>
<evidence type="ECO:0000313" key="3">
    <source>
        <dbReference type="Proteomes" id="UP000199612"/>
    </source>
</evidence>
<evidence type="ECO:0008006" key="4">
    <source>
        <dbReference type="Google" id="ProtNLM"/>
    </source>
</evidence>
<dbReference type="Proteomes" id="UP000199612">
    <property type="component" value="Unassembled WGS sequence"/>
</dbReference>
<keyword evidence="3" id="KW-1185">Reference proteome</keyword>
<evidence type="ECO:0000256" key="1">
    <source>
        <dbReference type="SAM" id="SignalP"/>
    </source>
</evidence>
<gene>
    <name evidence="2" type="ORF">SAMN04488102_11233</name>
</gene>
<dbReference type="Gene3D" id="2.60.40.3860">
    <property type="match status" value="1"/>
</dbReference>
<dbReference type="RefSeq" id="WP_091531089.1">
    <property type="nucleotide sequence ID" value="NZ_FOLT01000012.1"/>
</dbReference>